<evidence type="ECO:0000313" key="6">
    <source>
        <dbReference type="Proteomes" id="UP000327108"/>
    </source>
</evidence>
<gene>
    <name evidence="3" type="ORF">CES85_0044</name>
    <name evidence="4" type="ORF">F3W84_16535</name>
</gene>
<dbReference type="KEGG" id="och:CES85_0044"/>
<dbReference type="SMART" id="SM00886">
    <property type="entry name" value="Dabb"/>
    <property type="match status" value="1"/>
</dbReference>
<reference evidence="3 5" key="1">
    <citation type="submission" date="2017-07" db="EMBL/GenBank/DDBJ databases">
        <title>Phylogenetic study on the rhizospheric bacterium Ochrobactrum sp. A44.</title>
        <authorList>
            <person name="Krzyzanowska D.M."/>
            <person name="Ossowicki A."/>
            <person name="Rajewska M."/>
            <person name="Maciag T."/>
            <person name="Kaczynski Z."/>
            <person name="Czerwicka M."/>
            <person name="Jafra S."/>
        </authorList>
    </citation>
    <scope>NUCLEOTIDE SEQUENCE [LARGE SCALE GENOMIC DNA]</scope>
    <source>
        <strain evidence="3 5">A44</strain>
    </source>
</reference>
<evidence type="ECO:0000256" key="1">
    <source>
        <dbReference type="ARBA" id="ARBA00011738"/>
    </source>
</evidence>
<dbReference type="InterPro" id="IPR011008">
    <property type="entry name" value="Dimeric_a/b-barrel"/>
</dbReference>
<feature type="domain" description="Stress-response A/B barrel" evidence="2">
    <location>
        <begin position="2"/>
        <end position="100"/>
    </location>
</feature>
<dbReference type="Pfam" id="PF07876">
    <property type="entry name" value="Dabb"/>
    <property type="match status" value="1"/>
</dbReference>
<keyword evidence="6" id="KW-1185">Reference proteome</keyword>
<dbReference type="OrthoDB" id="9816070at2"/>
<reference evidence="4 6" key="2">
    <citation type="submission" date="2019-09" db="EMBL/GenBank/DDBJ databases">
        <title>Biological control of the noxious weed angled onion (Allium triquetrum) thwarted by endophytic bacteria in Victoria, Australia.</title>
        <authorList>
            <person name="Tehranchian P."/>
            <person name="Adair R.J."/>
            <person name="Van T.H."/>
            <person name="Morrison P.D."/>
            <person name="Williams H."/>
            <person name="Lawrie A.C."/>
        </authorList>
    </citation>
    <scope>NUCLEOTIDE SEQUENCE [LARGE SCALE GENOMIC DNA]</scope>
    <source>
        <strain evidence="4 6">RPTAtOch1</strain>
    </source>
</reference>
<dbReference type="PROSITE" id="PS51502">
    <property type="entry name" value="S_R_A_B_BARREL"/>
    <property type="match status" value="1"/>
</dbReference>
<dbReference type="PANTHER" id="PTHR33178">
    <property type="match status" value="1"/>
</dbReference>
<organism evidence="3 5">
    <name type="scientific">Ochrobactrum quorumnocens</name>
    <dbReference type="NCBI Taxonomy" id="271865"/>
    <lineage>
        <taxon>Bacteria</taxon>
        <taxon>Pseudomonadati</taxon>
        <taxon>Pseudomonadota</taxon>
        <taxon>Alphaproteobacteria</taxon>
        <taxon>Hyphomicrobiales</taxon>
        <taxon>Brucellaceae</taxon>
        <taxon>Brucella/Ochrobactrum group</taxon>
        <taxon>Ochrobactrum</taxon>
    </lineage>
</organism>
<dbReference type="InterPro" id="IPR013097">
    <property type="entry name" value="Dabb"/>
</dbReference>
<protein>
    <submittedName>
        <fullName evidence="4">Dabb family protein</fullName>
    </submittedName>
    <submittedName>
        <fullName evidence="3">Stress responsive A/B Barrel domain protein</fullName>
    </submittedName>
</protein>
<dbReference type="EMBL" id="VYXQ01000017">
    <property type="protein sequence ID" value="KAA9366614.1"/>
    <property type="molecule type" value="Genomic_DNA"/>
</dbReference>
<dbReference type="Proteomes" id="UP000327108">
    <property type="component" value="Unassembled WGS sequence"/>
</dbReference>
<dbReference type="Gene3D" id="3.30.70.100">
    <property type="match status" value="1"/>
</dbReference>
<dbReference type="Proteomes" id="UP000215256">
    <property type="component" value="Chromosome 1"/>
</dbReference>
<dbReference type="EMBL" id="CP022604">
    <property type="protein sequence ID" value="ASV86937.1"/>
    <property type="molecule type" value="Genomic_DNA"/>
</dbReference>
<accession>A0A248UJA8</accession>
<evidence type="ECO:0000259" key="2">
    <source>
        <dbReference type="PROSITE" id="PS51502"/>
    </source>
</evidence>
<dbReference type="PANTHER" id="PTHR33178:SF10">
    <property type="entry name" value="STRESS-RESPONSE A_B BARREL DOMAIN-CONTAINING PROTEIN"/>
    <property type="match status" value="1"/>
</dbReference>
<dbReference type="InterPro" id="IPR044662">
    <property type="entry name" value="HS1/DABB1-like"/>
</dbReference>
<comment type="subunit">
    <text evidence="1">Homodimer.</text>
</comment>
<dbReference type="AlphaFoldDB" id="A0A248UJA8"/>
<dbReference type="RefSeq" id="WP_095445815.1">
    <property type="nucleotide sequence ID" value="NZ_CP022604.1"/>
</dbReference>
<dbReference type="SUPFAM" id="SSF54909">
    <property type="entry name" value="Dimeric alpha+beta barrel"/>
    <property type="match status" value="1"/>
</dbReference>
<evidence type="ECO:0000313" key="4">
    <source>
        <dbReference type="EMBL" id="KAA9366614.1"/>
    </source>
</evidence>
<evidence type="ECO:0000313" key="3">
    <source>
        <dbReference type="EMBL" id="ASV86937.1"/>
    </source>
</evidence>
<sequence length="102" mass="11097">MIRHIVLIRFRSDIGSGDIEDALNQVIALRDKIDGIVAVSTGGNVSPEALEKGFRHGFVVDFADIAARNAYLPHPDHVIVGTRLVELAENGIEGILVFDYDA</sequence>
<proteinExistence type="predicted"/>
<evidence type="ECO:0000313" key="5">
    <source>
        <dbReference type="Proteomes" id="UP000215256"/>
    </source>
</evidence>
<name>A0A248UJA8_9HYPH</name>